<proteinExistence type="predicted"/>
<feature type="region of interest" description="Disordered" evidence="1">
    <location>
        <begin position="1"/>
        <end position="64"/>
    </location>
</feature>
<protein>
    <submittedName>
        <fullName evidence="2">Uncharacterized protein</fullName>
    </submittedName>
</protein>
<comment type="caution">
    <text evidence="2">The sequence shown here is derived from an EMBL/GenBank/DDBJ whole genome shotgun (WGS) entry which is preliminary data.</text>
</comment>
<keyword evidence="3" id="KW-1185">Reference proteome</keyword>
<organism evidence="2 3">
    <name type="scientific">Pleurodeles waltl</name>
    <name type="common">Iberian ribbed newt</name>
    <dbReference type="NCBI Taxonomy" id="8319"/>
    <lineage>
        <taxon>Eukaryota</taxon>
        <taxon>Metazoa</taxon>
        <taxon>Chordata</taxon>
        <taxon>Craniata</taxon>
        <taxon>Vertebrata</taxon>
        <taxon>Euteleostomi</taxon>
        <taxon>Amphibia</taxon>
        <taxon>Batrachia</taxon>
        <taxon>Caudata</taxon>
        <taxon>Salamandroidea</taxon>
        <taxon>Salamandridae</taxon>
        <taxon>Pleurodelinae</taxon>
        <taxon>Pleurodeles</taxon>
    </lineage>
</organism>
<feature type="compositionally biased region" description="Basic and acidic residues" evidence="1">
    <location>
        <begin position="1"/>
        <end position="28"/>
    </location>
</feature>
<evidence type="ECO:0000313" key="3">
    <source>
        <dbReference type="Proteomes" id="UP001066276"/>
    </source>
</evidence>
<dbReference type="AlphaFoldDB" id="A0AAV7WE48"/>
<gene>
    <name evidence="2" type="ORF">NDU88_006394</name>
</gene>
<evidence type="ECO:0000256" key="1">
    <source>
        <dbReference type="SAM" id="MobiDB-lite"/>
    </source>
</evidence>
<accession>A0AAV7WE48</accession>
<reference evidence="2" key="1">
    <citation type="journal article" date="2022" name="bioRxiv">
        <title>Sequencing and chromosome-scale assembly of the giantPleurodeles waltlgenome.</title>
        <authorList>
            <person name="Brown T."/>
            <person name="Elewa A."/>
            <person name="Iarovenko S."/>
            <person name="Subramanian E."/>
            <person name="Araus A.J."/>
            <person name="Petzold A."/>
            <person name="Susuki M."/>
            <person name="Suzuki K.-i.T."/>
            <person name="Hayashi T."/>
            <person name="Toyoda A."/>
            <person name="Oliveira C."/>
            <person name="Osipova E."/>
            <person name="Leigh N.D."/>
            <person name="Simon A."/>
            <person name="Yun M.H."/>
        </authorList>
    </citation>
    <scope>NUCLEOTIDE SEQUENCE</scope>
    <source>
        <strain evidence="2">20211129_DDA</strain>
        <tissue evidence="2">Liver</tissue>
    </source>
</reference>
<evidence type="ECO:0000313" key="2">
    <source>
        <dbReference type="EMBL" id="KAJ1211032.1"/>
    </source>
</evidence>
<dbReference type="EMBL" id="JANPWB010000002">
    <property type="protein sequence ID" value="KAJ1211032.1"/>
    <property type="molecule type" value="Genomic_DNA"/>
</dbReference>
<sequence>MPFDFQRENRHSACREGEISPHRPPERRRACHKPRIPRTDPGVSENPATRRGSTTERRKSTHSRPCVETKWRIDCVRPEKLFPRFSSSAALCGCFSHEPAVLETAGPSGAVLERKGPAERCLRGRAQRSGA</sequence>
<name>A0AAV7WE48_PLEWA</name>
<dbReference type="Proteomes" id="UP001066276">
    <property type="component" value="Chromosome 1_2"/>
</dbReference>